<dbReference type="SUPFAM" id="SSF46785">
    <property type="entry name" value="Winged helix' DNA-binding domain"/>
    <property type="match status" value="1"/>
</dbReference>
<evidence type="ECO:0000256" key="2">
    <source>
        <dbReference type="HAMAP-Rule" id="MF_00978"/>
    </source>
</evidence>
<dbReference type="InterPro" id="IPR036390">
    <property type="entry name" value="WH_DNA-bd_sf"/>
</dbReference>
<dbReference type="PATRIC" id="fig|634113.3.peg.349"/>
<dbReference type="GO" id="GO:0003677">
    <property type="term" value="F:DNA binding"/>
    <property type="evidence" value="ECO:0007669"/>
    <property type="project" value="UniProtKB-UniRule"/>
</dbReference>
<dbReference type="Gene3D" id="3.30.930.10">
    <property type="entry name" value="Bira Bifunctional Protein, Domain 2"/>
    <property type="match status" value="1"/>
</dbReference>
<dbReference type="EC" id="6.3.4.15" evidence="2"/>
<evidence type="ECO:0000313" key="4">
    <source>
        <dbReference type="EMBL" id="AMA64937.1"/>
    </source>
</evidence>
<dbReference type="GO" id="GO:0004077">
    <property type="term" value="F:biotin--[biotin carboxyl-carrier protein] ligase activity"/>
    <property type="evidence" value="ECO:0007669"/>
    <property type="project" value="UniProtKB-UniRule"/>
</dbReference>
<reference evidence="4 5" key="1">
    <citation type="submission" date="2016-01" db="EMBL/GenBank/DDBJ databases">
        <title>Genome sequence of Ca. Arsenophonus lipopteni, the exclusive symbiont of a blood sucking fly Lipoptena cervi (Diptera: Hippoboscidae).</title>
        <authorList>
            <person name="Novakova E."/>
            <person name="Hypsa V."/>
            <person name="Nguyen P."/>
            <person name="Husnik F."/>
            <person name="Darby A.C."/>
        </authorList>
    </citation>
    <scope>NUCLEOTIDE SEQUENCE [LARGE SCALE GENOMIC DNA]</scope>
    <source>
        <strain evidence="4 5">CB</strain>
    </source>
</reference>
<dbReference type="InterPro" id="IPR008988">
    <property type="entry name" value="Transcriptional_repressor_C"/>
</dbReference>
<dbReference type="EMBL" id="CP013920">
    <property type="protein sequence ID" value="AMA64937.1"/>
    <property type="molecule type" value="Genomic_DNA"/>
</dbReference>
<proteinExistence type="inferred from homology"/>
<dbReference type="NCBIfam" id="NF008847">
    <property type="entry name" value="PRK11886.1-2"/>
    <property type="match status" value="1"/>
</dbReference>
<dbReference type="AlphaFoldDB" id="A0A0X9VSD6"/>
<dbReference type="GO" id="GO:0005524">
    <property type="term" value="F:ATP binding"/>
    <property type="evidence" value="ECO:0007669"/>
    <property type="project" value="UniProtKB-UniRule"/>
</dbReference>
<keyword evidence="2" id="KW-0547">Nucleotide-binding</keyword>
<feature type="binding site" evidence="2">
    <location>
        <begin position="119"/>
        <end position="121"/>
    </location>
    <ligand>
        <name>biotin</name>
        <dbReference type="ChEBI" id="CHEBI:57586"/>
    </ligand>
</feature>
<feature type="binding site" evidence="2">
    <location>
        <begin position="92"/>
        <end position="94"/>
    </location>
    <ligand>
        <name>biotin</name>
        <dbReference type="ChEBI" id="CHEBI:57586"/>
    </ligand>
</feature>
<keyword evidence="2" id="KW-0067">ATP-binding</keyword>
<dbReference type="STRING" id="634113.AUT07_00358"/>
<dbReference type="InterPro" id="IPR004143">
    <property type="entry name" value="BPL_LPL_catalytic"/>
</dbReference>
<dbReference type="SUPFAM" id="SSF55681">
    <property type="entry name" value="Class II aaRS and biotin synthetases"/>
    <property type="match status" value="1"/>
</dbReference>
<feature type="domain" description="BPL/LPL catalytic" evidence="3">
    <location>
        <begin position="69"/>
        <end position="257"/>
    </location>
</feature>
<dbReference type="Pfam" id="PF03099">
    <property type="entry name" value="BPL_LplA_LipB"/>
    <property type="match status" value="1"/>
</dbReference>
<dbReference type="Gene3D" id="1.10.10.10">
    <property type="entry name" value="Winged helix-like DNA-binding domain superfamily/Winged helix DNA-binding domain"/>
    <property type="match status" value="1"/>
</dbReference>
<keyword evidence="2" id="KW-0238">DNA-binding</keyword>
<dbReference type="InterPro" id="IPR030855">
    <property type="entry name" value="Bifunct_BirA"/>
</dbReference>
<dbReference type="PROSITE" id="PS51733">
    <property type="entry name" value="BPL_LPL_CATALYTIC"/>
    <property type="match status" value="1"/>
</dbReference>
<sequence>MSDITILLKFIKILSDGNIHSSNELCEVLGIKHYHINKGINVLFNWGIDINNIMGSGYQLTKKINLLDYKIIHDLVKQGNQGNIFLKPIINSTNQYLLERIKKLRSGDVCIAEYQTAGRGRFGKYWISPFGCNLYLSLYWYLNHGFNATKGLSLVASIVIAETLNKLCQNSIKVKWPNDIYLNGRKLAGILIEIKGQVSNKIHIVIGIGINISMNYHYKENIDQDWINFEQTGIQLERNLIAGQIILALRRELVQFEKYGLSPFINRWMILDIFLHKKVKLNIGNHFEIGIEKGINQDGAILLEQHGKIISYFGDNISLRKYI</sequence>
<dbReference type="NCBIfam" id="TIGR00121">
    <property type="entry name" value="birA_ligase"/>
    <property type="match status" value="1"/>
</dbReference>
<dbReference type="OrthoDB" id="9807064at2"/>
<name>A0A0X9VSD6_9GAMM</name>
<accession>A0A0X9VSD6</accession>
<evidence type="ECO:0000313" key="5">
    <source>
        <dbReference type="Proteomes" id="UP000069926"/>
    </source>
</evidence>
<dbReference type="InterPro" id="IPR036388">
    <property type="entry name" value="WH-like_DNA-bd_sf"/>
</dbReference>
<organism evidence="4 5">
    <name type="scientific">Candidatus Arsenophonus lipoptenae</name>
    <dbReference type="NCBI Taxonomy" id="634113"/>
    <lineage>
        <taxon>Bacteria</taxon>
        <taxon>Pseudomonadati</taxon>
        <taxon>Pseudomonadota</taxon>
        <taxon>Gammaproteobacteria</taxon>
        <taxon>Enterobacterales</taxon>
        <taxon>Morganellaceae</taxon>
        <taxon>Arsenophonus</taxon>
    </lineage>
</organism>
<keyword evidence="2" id="KW-0678">Repressor</keyword>
<feature type="binding site" evidence="2">
    <location>
        <position position="115"/>
    </location>
    <ligand>
        <name>biotin</name>
        <dbReference type="ChEBI" id="CHEBI:57586"/>
    </ligand>
</feature>
<evidence type="ECO:0000259" key="3">
    <source>
        <dbReference type="PROSITE" id="PS51733"/>
    </source>
</evidence>
<keyword evidence="5" id="KW-1185">Reference proteome</keyword>
<feature type="DNA-binding region" description="H-T-H motif" evidence="2">
    <location>
        <begin position="22"/>
        <end position="41"/>
    </location>
</feature>
<dbReference type="Gene3D" id="2.30.30.100">
    <property type="match status" value="1"/>
</dbReference>
<comment type="catalytic activity">
    <reaction evidence="2">
        <text>biotin + L-lysyl-[protein] + ATP = N(6)-biotinyl-L-lysyl-[protein] + AMP + diphosphate + H(+)</text>
        <dbReference type="Rhea" id="RHEA:11756"/>
        <dbReference type="Rhea" id="RHEA-COMP:9752"/>
        <dbReference type="Rhea" id="RHEA-COMP:10505"/>
        <dbReference type="ChEBI" id="CHEBI:15378"/>
        <dbReference type="ChEBI" id="CHEBI:29969"/>
        <dbReference type="ChEBI" id="CHEBI:30616"/>
        <dbReference type="ChEBI" id="CHEBI:33019"/>
        <dbReference type="ChEBI" id="CHEBI:57586"/>
        <dbReference type="ChEBI" id="CHEBI:83144"/>
        <dbReference type="ChEBI" id="CHEBI:456215"/>
        <dbReference type="EC" id="6.3.4.15"/>
    </reaction>
</comment>
<dbReference type="Proteomes" id="UP000069926">
    <property type="component" value="Chromosome"/>
</dbReference>
<dbReference type="InterPro" id="IPR045864">
    <property type="entry name" value="aa-tRNA-synth_II/BPL/LPL"/>
</dbReference>
<dbReference type="InterPro" id="IPR004408">
    <property type="entry name" value="Biotin_CoA_COase_ligase"/>
</dbReference>
<evidence type="ECO:0000256" key="1">
    <source>
        <dbReference type="ARBA" id="ARBA00022598"/>
    </source>
</evidence>
<dbReference type="GO" id="GO:0005737">
    <property type="term" value="C:cytoplasm"/>
    <property type="evidence" value="ECO:0007669"/>
    <property type="project" value="TreeGrafter"/>
</dbReference>
<keyword evidence="2" id="KW-0092">Biotin</keyword>
<dbReference type="RefSeq" id="WP_066283412.1">
    <property type="nucleotide sequence ID" value="NZ_CP013920.1"/>
</dbReference>
<protein>
    <recommendedName>
        <fullName evidence="2">Bifunctional ligase/repressor BirA</fullName>
    </recommendedName>
    <alternativeName>
        <fullName evidence="2">Biotin operon repressor</fullName>
    </alternativeName>
    <alternativeName>
        <fullName evidence="2">Biotin--[acetyl-CoA-carboxylase] ligase</fullName>
        <ecNumber evidence="2">6.3.4.15</ecNumber>
    </alternativeName>
    <alternativeName>
        <fullName evidence="2">Biotin--protein ligase</fullName>
    </alternativeName>
    <alternativeName>
        <fullName evidence="2">Biotin-[acetyl-CoA carboxylase] synthetase</fullName>
    </alternativeName>
</protein>
<feature type="binding site" evidence="2">
    <location>
        <position position="186"/>
    </location>
    <ligand>
        <name>biotin</name>
        <dbReference type="ChEBI" id="CHEBI:57586"/>
    </ligand>
</feature>
<dbReference type="KEGG" id="asy:AUT07_00358"/>
<dbReference type="PANTHER" id="PTHR12835">
    <property type="entry name" value="BIOTIN PROTEIN LIGASE"/>
    <property type="match status" value="1"/>
</dbReference>
<dbReference type="GO" id="GO:0006355">
    <property type="term" value="P:regulation of DNA-templated transcription"/>
    <property type="evidence" value="ECO:0007669"/>
    <property type="project" value="UniProtKB-UniRule"/>
</dbReference>
<dbReference type="PANTHER" id="PTHR12835:SF5">
    <property type="entry name" value="BIOTIN--PROTEIN LIGASE"/>
    <property type="match status" value="1"/>
</dbReference>
<comment type="similarity">
    <text evidence="2">Belongs to the biotin--protein ligase family.</text>
</comment>
<dbReference type="CDD" id="cd16442">
    <property type="entry name" value="BPL"/>
    <property type="match status" value="1"/>
</dbReference>
<keyword evidence="2" id="KW-0805">Transcription regulation</keyword>
<dbReference type="HAMAP" id="MF_00978">
    <property type="entry name" value="Bifunct_BirA"/>
    <property type="match status" value="1"/>
</dbReference>
<dbReference type="SUPFAM" id="SSF50037">
    <property type="entry name" value="C-terminal domain of transcriptional repressors"/>
    <property type="match status" value="1"/>
</dbReference>
<keyword evidence="2" id="KW-0804">Transcription</keyword>
<comment type="function">
    <text evidence="2">Acts both as a biotin--[acetyl-CoA-carboxylase] ligase and a biotin-operon repressor. In the presence of ATP, BirA activates biotin to form the BirA-biotinyl-5'-adenylate (BirA-bio-5'-AMP or holoBirA) complex. HoloBirA can either transfer the biotinyl moiety to the biotin carboxyl carrier protein (BCCP) subunit of acetyl-CoA carboxylase, or bind to the biotin operator site and inhibit transcription of the operon.</text>
</comment>
<keyword evidence="1 2" id="KW-0436">Ligase</keyword>
<gene>
    <name evidence="2 4" type="primary">birA</name>
    <name evidence="4" type="ORF">AUT07_00358</name>
</gene>